<accession>A0A252F7B8</accession>
<dbReference type="Pfam" id="PF00395">
    <property type="entry name" value="SLH"/>
    <property type="match status" value="3"/>
</dbReference>
<dbReference type="PROSITE" id="PS51704">
    <property type="entry name" value="GP_PDE"/>
    <property type="match status" value="1"/>
</dbReference>
<comment type="caution">
    <text evidence="4">The sequence shown here is derived from an EMBL/GenBank/DDBJ whole genome shotgun (WGS) entry which is preliminary data.</text>
</comment>
<dbReference type="GO" id="GO:0006629">
    <property type="term" value="P:lipid metabolic process"/>
    <property type="evidence" value="ECO:0007669"/>
    <property type="project" value="InterPro"/>
</dbReference>
<proteinExistence type="predicted"/>
<keyword evidence="5" id="KW-1185">Reference proteome</keyword>
<dbReference type="OrthoDB" id="384721at2"/>
<protein>
    <recommendedName>
        <fullName evidence="6">GP-PDE domain-containing protein</fullName>
    </recommendedName>
</protein>
<evidence type="ECO:0000259" key="3">
    <source>
        <dbReference type="PROSITE" id="PS51704"/>
    </source>
</evidence>
<dbReference type="EMBL" id="NHOC01000001">
    <property type="protein sequence ID" value="OUM21667.1"/>
    <property type="molecule type" value="Genomic_DNA"/>
</dbReference>
<dbReference type="InterPro" id="IPR030395">
    <property type="entry name" value="GP_PDE_dom"/>
</dbReference>
<evidence type="ECO:0008006" key="6">
    <source>
        <dbReference type="Google" id="ProtNLM"/>
    </source>
</evidence>
<dbReference type="Proteomes" id="UP000194903">
    <property type="component" value="Unassembled WGS sequence"/>
</dbReference>
<name>A0A252F7B8_9FIRM</name>
<gene>
    <name evidence="4" type="ORF">CBW42_00080</name>
</gene>
<dbReference type="Gene3D" id="3.20.20.190">
    <property type="entry name" value="Phosphatidylinositol (PI) phosphodiesterase"/>
    <property type="match status" value="1"/>
</dbReference>
<keyword evidence="1" id="KW-0677">Repeat</keyword>
<evidence type="ECO:0000313" key="4">
    <source>
        <dbReference type="EMBL" id="OUM21667.1"/>
    </source>
</evidence>
<feature type="domain" description="GP-PDE" evidence="3">
    <location>
        <begin position="240"/>
        <end position="477"/>
    </location>
</feature>
<sequence length="477" mass="53047">MEQLYDMRILTKKWICGMITKQGVKTMRQSKRKAAICFVLAGLLLCCAPAFAFTDTEGHPAEADIDRAVRQGWLSCGAGDRFSPDAALTRGVFVTALAKLDGADLPPAGHIFSDVPAGRSCARAVQWAVVNGIASGTESGKFSPDQPVTREQAAVMLIRHANYSGVVLPRRRSRTVQFSDLDACSDSGLDALYTLYRAGIFDAVDGEIRPADVMTRADCAVLLRRYQGVCEGTCPDDQRAMVISHMGYSVEAPENTLEAYELSDSRNYIYVETDVRFTRDNVPVLLHDETIDRTSNGTGKVAQMTYQQLQSFCFDAGKDGYAGTALPTFRQFIQLCAERYLHPYIELKSTVSGKQLEQMSDIVAEYGMAQHVTWISFDYSNLRSICRRYPQAEVGYVRSYADVRTVEQTEQLKTGKNNVYLCAKYTTLTSSVRAQCLRAGIYLEAWTIDERRTAVQQLNTSIQGITVDRLTPADIYR</sequence>
<dbReference type="Pfam" id="PF03009">
    <property type="entry name" value="GDPD"/>
    <property type="match status" value="1"/>
</dbReference>
<dbReference type="InterPro" id="IPR017946">
    <property type="entry name" value="PLC-like_Pdiesterase_TIM-brl"/>
</dbReference>
<feature type="domain" description="SLH" evidence="2">
    <location>
        <begin position="108"/>
        <end position="171"/>
    </location>
</feature>
<dbReference type="PANTHER" id="PTHR46211">
    <property type="entry name" value="GLYCEROPHOSPHORYL DIESTER PHOSPHODIESTERASE"/>
    <property type="match status" value="1"/>
</dbReference>
<feature type="domain" description="SLH" evidence="2">
    <location>
        <begin position="48"/>
        <end position="107"/>
    </location>
</feature>
<dbReference type="PANTHER" id="PTHR46211:SF14">
    <property type="entry name" value="GLYCEROPHOSPHODIESTER PHOSPHODIESTERASE"/>
    <property type="match status" value="1"/>
</dbReference>
<dbReference type="PROSITE" id="PS51272">
    <property type="entry name" value="SLH"/>
    <property type="match status" value="2"/>
</dbReference>
<reference evidence="4 5" key="1">
    <citation type="submission" date="2017-05" db="EMBL/GenBank/DDBJ databases">
        <title>Butyricicoccus porcorum sp. nov. a butyrate-producing bacterium from the swine intestinal tract.</title>
        <authorList>
            <person name="Trachsel J."/>
            <person name="Humphrey S."/>
            <person name="Allen H.K."/>
        </authorList>
    </citation>
    <scope>NUCLEOTIDE SEQUENCE [LARGE SCALE GENOMIC DNA]</scope>
    <source>
        <strain evidence="4">BB10</strain>
    </source>
</reference>
<evidence type="ECO:0000259" key="2">
    <source>
        <dbReference type="PROSITE" id="PS51272"/>
    </source>
</evidence>
<organism evidence="4 5">
    <name type="scientific">Butyricicoccus porcorum</name>
    <dbReference type="NCBI Taxonomy" id="1945634"/>
    <lineage>
        <taxon>Bacteria</taxon>
        <taxon>Bacillati</taxon>
        <taxon>Bacillota</taxon>
        <taxon>Clostridia</taxon>
        <taxon>Eubacteriales</taxon>
        <taxon>Butyricicoccaceae</taxon>
        <taxon>Butyricicoccus</taxon>
    </lineage>
</organism>
<dbReference type="SUPFAM" id="SSF51695">
    <property type="entry name" value="PLC-like phosphodiesterases"/>
    <property type="match status" value="1"/>
</dbReference>
<evidence type="ECO:0000313" key="5">
    <source>
        <dbReference type="Proteomes" id="UP000194903"/>
    </source>
</evidence>
<dbReference type="GO" id="GO:0008081">
    <property type="term" value="F:phosphoric diester hydrolase activity"/>
    <property type="evidence" value="ECO:0007669"/>
    <property type="project" value="InterPro"/>
</dbReference>
<evidence type="ECO:0000256" key="1">
    <source>
        <dbReference type="ARBA" id="ARBA00022737"/>
    </source>
</evidence>
<dbReference type="InterPro" id="IPR001119">
    <property type="entry name" value="SLH_dom"/>
</dbReference>
<dbReference type="AlphaFoldDB" id="A0A252F7B8"/>